<evidence type="ECO:0000256" key="1">
    <source>
        <dbReference type="ARBA" id="ARBA00004141"/>
    </source>
</evidence>
<dbReference type="InterPro" id="IPR044746">
    <property type="entry name" value="ABCC_6TM_D1"/>
</dbReference>
<feature type="transmembrane region" description="Helical" evidence="8">
    <location>
        <begin position="1080"/>
        <end position="1102"/>
    </location>
</feature>
<accession>A0ABM3GA05</accession>
<reference evidence="12" key="1">
    <citation type="submission" date="2025-08" db="UniProtKB">
        <authorList>
            <consortium name="RefSeq"/>
        </authorList>
    </citation>
    <scope>IDENTIFICATION</scope>
    <source>
        <tissue evidence="12">Thorax and Abdomen</tissue>
    </source>
</reference>
<sequence length="1417" mass="158522">MQPTYTYRMLPTYTRDILLLSSNKICVKYDFTKLYSLSQFVIVDMTAGEFSNMDEKKKRGRRNPKETANFLSWLCFGWTLPIFSKGVKRGLQISDLYDPLKANRSVALGDRLEMEWKKELTKMEKHPNSKRQPSLVWALFRMFWVPFMLQGVLFVVLLLGLKIFEPICQRWIISYFDSGEKLMPQNEALLYVLTLTLLTLGIIFIDHHNTLRTQELGMCIRIACCSMIYRKLLRLHLTTVKNAAAGKVANLISNDVARFDDVLNYLHLVWIMPLQTILIGYVIWQSVGIATLAGVAAMIIQTLPVQSYLTHISAKLRSKIADRTDERVQIMSELISGIQVVKMYAWEKPFELIVSRVRKLEIKLIAHSSYLRAALVGMIELTGRGTNYVTMITFVLMGHLLTAEIVFPVATLLNTLRVTCAAELPTAVTSAGEAAVSLRRITEFLLLDEVKGMECVERPVPKGLVKNNANNVTNVILKNEADVEMKSLLRNERKSMVKIEQTEDSGIEIVKNRTGDELRHEIGVELVNVAANWISDQLPPTLCEVSLKIKSKSLSVVAGPVGSGKSSLLHLLLGELSVGAGRVSFSSGGGSKKTKINSRDIRISYTSQVPWLFSASIRDNILFGQPYDEKRYQEVTRVCALVKDFEQLPQGDLSFVGERGASLSGGQKARVNLARAVYKDADLYLLDDPLSAVDAHVGRHLFEKCLKGFLNGKTRLLVTHQLQFLQHVDNIIFIDRGTVVLQGTYDEIADAGLHVLDFLKTEKTDENEEAQDRHEDNITEKTTHTAATDIFEPIEPSESIEESEKLSDEKVATGIISTGIYKSYFLAGGNICSLIFLVIIFIIAQVMISASDYWLTYWTNHNILKDRLQSNDSIANEEAKSNWFNEDGLLRIDVAIQVCTALFIASIFFFMLRGFLFMRTCMNASCNIHNSMFSNLLCAPMRFFNTNPAGRILNRFSKDVGAMDEFLPKAMLETLQIFFAIIGIFCIVIFFIPLAIVPVIIISGVLYLVTITTLKTAQSIKRLEGIAKSPVFSHVGSTLDGLTTVRSSGAKIIDMLRQEFDLRQDLHTGAWYMTIATSTAFGFALDMLSCFFTSFVCFSLILLDDGNFLSGSAGLVITQCLLMTSTLQFGVKKFAMVVSQMTSVERILHYTDLPKEGPFITDKPPPSTWPSKGDLVFNRVSMRYADDKPPVLKDVSMNIKPGWKVGIVGRTGAGKSSLISALFRLTGDGLEGDIFLDGIDTKTIGLQELRPRISIIPQEPILFSASLRYNLDPFNEYSDSELWDSLREVELGDSVSSLDFQVDEGGANFSVGQRQLICLARAILRNNRLLVLDEATANIDRSTDALIQSTVRRRFSDCTVLTIAHRLNTVMDNDRVLVMDGGCIVEFGPPNLLLENPNGLFTQMLKQTSKRTSENPS</sequence>
<feature type="transmembrane region" description="Helical" evidence="8">
    <location>
        <begin position="188"/>
        <end position="205"/>
    </location>
</feature>
<evidence type="ECO:0000256" key="3">
    <source>
        <dbReference type="ARBA" id="ARBA00022692"/>
    </source>
</evidence>
<comment type="subcellular location">
    <subcellularLocation>
        <location evidence="1">Membrane</location>
        <topology evidence="1">Multi-pass membrane protein</topology>
    </subcellularLocation>
</comment>
<keyword evidence="3 8" id="KW-0812">Transmembrane</keyword>
<feature type="transmembrane region" description="Helical" evidence="8">
    <location>
        <begin position="824"/>
        <end position="848"/>
    </location>
</feature>
<dbReference type="SUPFAM" id="SSF52540">
    <property type="entry name" value="P-loop containing nucleoside triphosphate hydrolases"/>
    <property type="match status" value="2"/>
</dbReference>
<proteinExistence type="predicted"/>
<dbReference type="GO" id="GO:0005524">
    <property type="term" value="F:ATP binding"/>
    <property type="evidence" value="ECO:0007669"/>
    <property type="project" value="UniProtKB-KW"/>
</dbReference>
<keyword evidence="7 8" id="KW-0472">Membrane</keyword>
<dbReference type="SUPFAM" id="SSF90123">
    <property type="entry name" value="ABC transporter transmembrane region"/>
    <property type="match status" value="2"/>
</dbReference>
<dbReference type="InterPro" id="IPR003439">
    <property type="entry name" value="ABC_transporter-like_ATP-bd"/>
</dbReference>
<feature type="domain" description="ABC transporter" evidence="9">
    <location>
        <begin position="524"/>
        <end position="761"/>
    </location>
</feature>
<dbReference type="Proteomes" id="UP000829291">
    <property type="component" value="Chromosome 5"/>
</dbReference>
<organism evidence="11 12">
    <name type="scientific">Neodiprion lecontei</name>
    <name type="common">Redheaded pine sawfly</name>
    <dbReference type="NCBI Taxonomy" id="441921"/>
    <lineage>
        <taxon>Eukaryota</taxon>
        <taxon>Metazoa</taxon>
        <taxon>Ecdysozoa</taxon>
        <taxon>Arthropoda</taxon>
        <taxon>Hexapoda</taxon>
        <taxon>Insecta</taxon>
        <taxon>Pterygota</taxon>
        <taxon>Neoptera</taxon>
        <taxon>Endopterygota</taxon>
        <taxon>Hymenoptera</taxon>
        <taxon>Tenthredinoidea</taxon>
        <taxon>Diprionidae</taxon>
        <taxon>Diprioninae</taxon>
        <taxon>Neodiprion</taxon>
    </lineage>
</organism>
<dbReference type="CDD" id="cd03250">
    <property type="entry name" value="ABCC_MRP_domain1"/>
    <property type="match status" value="1"/>
</dbReference>
<dbReference type="InterPro" id="IPR044726">
    <property type="entry name" value="ABCC_6TM_D2"/>
</dbReference>
<evidence type="ECO:0000256" key="4">
    <source>
        <dbReference type="ARBA" id="ARBA00022741"/>
    </source>
</evidence>
<dbReference type="RefSeq" id="XP_046597101.1">
    <property type="nucleotide sequence ID" value="XM_046741145.1"/>
</dbReference>
<dbReference type="PROSITE" id="PS50929">
    <property type="entry name" value="ABC_TM1F"/>
    <property type="match status" value="2"/>
</dbReference>
<keyword evidence="5 12" id="KW-0067">ATP-binding</keyword>
<keyword evidence="4" id="KW-0547">Nucleotide-binding</keyword>
<gene>
    <name evidence="12" type="primary">LOC107226010</name>
</gene>
<dbReference type="Pfam" id="PF00005">
    <property type="entry name" value="ABC_tran"/>
    <property type="match status" value="2"/>
</dbReference>
<feature type="domain" description="ABC transmembrane type-1" evidence="10">
    <location>
        <begin position="151"/>
        <end position="416"/>
    </location>
</feature>
<dbReference type="PANTHER" id="PTHR24223:SF415">
    <property type="entry name" value="FI20190P1"/>
    <property type="match status" value="1"/>
</dbReference>
<dbReference type="PANTHER" id="PTHR24223">
    <property type="entry name" value="ATP-BINDING CASSETTE SUB-FAMILY C"/>
    <property type="match status" value="1"/>
</dbReference>
<dbReference type="InterPro" id="IPR017871">
    <property type="entry name" value="ABC_transporter-like_CS"/>
</dbReference>
<dbReference type="InterPro" id="IPR003593">
    <property type="entry name" value="AAA+_ATPase"/>
</dbReference>
<dbReference type="InterPro" id="IPR036640">
    <property type="entry name" value="ABC1_TM_sf"/>
</dbReference>
<keyword evidence="2" id="KW-0813">Transport</keyword>
<dbReference type="PROSITE" id="PS00211">
    <property type="entry name" value="ABC_TRANSPORTER_1"/>
    <property type="match status" value="2"/>
</dbReference>
<evidence type="ECO:0000259" key="9">
    <source>
        <dbReference type="PROSITE" id="PS50893"/>
    </source>
</evidence>
<dbReference type="CDD" id="cd18579">
    <property type="entry name" value="ABC_6TM_ABCC_D1"/>
    <property type="match status" value="1"/>
</dbReference>
<dbReference type="GeneID" id="107226010"/>
<keyword evidence="11" id="KW-1185">Reference proteome</keyword>
<evidence type="ECO:0000256" key="2">
    <source>
        <dbReference type="ARBA" id="ARBA00022448"/>
    </source>
</evidence>
<evidence type="ECO:0000259" key="10">
    <source>
        <dbReference type="PROSITE" id="PS50929"/>
    </source>
</evidence>
<name>A0ABM3GA05_NEOLC</name>
<dbReference type="Pfam" id="PF00664">
    <property type="entry name" value="ABC_membrane"/>
    <property type="match status" value="2"/>
</dbReference>
<feature type="transmembrane region" description="Helical" evidence="8">
    <location>
        <begin position="388"/>
        <end position="407"/>
    </location>
</feature>
<feature type="transmembrane region" description="Helical" evidence="8">
    <location>
        <begin position="1108"/>
        <end position="1131"/>
    </location>
</feature>
<feature type="domain" description="ABC transmembrane type-1" evidence="10">
    <location>
        <begin position="835"/>
        <end position="1143"/>
    </location>
</feature>
<evidence type="ECO:0000313" key="12">
    <source>
        <dbReference type="RefSeq" id="XP_046597101.1"/>
    </source>
</evidence>
<evidence type="ECO:0000313" key="11">
    <source>
        <dbReference type="Proteomes" id="UP000829291"/>
    </source>
</evidence>
<evidence type="ECO:0000256" key="8">
    <source>
        <dbReference type="SAM" id="Phobius"/>
    </source>
</evidence>
<dbReference type="InterPro" id="IPR050173">
    <property type="entry name" value="ABC_transporter_C-like"/>
</dbReference>
<dbReference type="PROSITE" id="PS50893">
    <property type="entry name" value="ABC_TRANSPORTER_2"/>
    <property type="match status" value="2"/>
</dbReference>
<dbReference type="SMART" id="SM00382">
    <property type="entry name" value="AAA"/>
    <property type="match status" value="2"/>
</dbReference>
<evidence type="ECO:0000256" key="6">
    <source>
        <dbReference type="ARBA" id="ARBA00022989"/>
    </source>
</evidence>
<feature type="transmembrane region" description="Helical" evidence="8">
    <location>
        <begin position="894"/>
        <end position="912"/>
    </location>
</feature>
<feature type="transmembrane region" description="Helical" evidence="8">
    <location>
        <begin position="289"/>
        <end position="309"/>
    </location>
</feature>
<keyword evidence="6 8" id="KW-1133">Transmembrane helix</keyword>
<dbReference type="InterPro" id="IPR011527">
    <property type="entry name" value="ABC1_TM_dom"/>
</dbReference>
<evidence type="ECO:0000256" key="5">
    <source>
        <dbReference type="ARBA" id="ARBA00022840"/>
    </source>
</evidence>
<evidence type="ECO:0000256" key="7">
    <source>
        <dbReference type="ARBA" id="ARBA00023136"/>
    </source>
</evidence>
<protein>
    <submittedName>
        <fullName evidence="12">ATP-binding cassette sub-family C member 4 isoform X1</fullName>
    </submittedName>
</protein>
<feature type="transmembrane region" description="Helical" evidence="8">
    <location>
        <begin position="970"/>
        <end position="990"/>
    </location>
</feature>
<dbReference type="Gene3D" id="3.40.50.300">
    <property type="entry name" value="P-loop containing nucleotide triphosphate hydrolases"/>
    <property type="match status" value="2"/>
</dbReference>
<dbReference type="InterPro" id="IPR027417">
    <property type="entry name" value="P-loop_NTPase"/>
</dbReference>
<dbReference type="Gene3D" id="1.20.1560.10">
    <property type="entry name" value="ABC transporter type 1, transmembrane domain"/>
    <property type="match status" value="2"/>
</dbReference>
<dbReference type="CDD" id="cd18580">
    <property type="entry name" value="ABC_6TM_ABCC_D2"/>
    <property type="match status" value="1"/>
</dbReference>
<dbReference type="CDD" id="cd03244">
    <property type="entry name" value="ABCC_MRP_domain2"/>
    <property type="match status" value="1"/>
</dbReference>
<feature type="domain" description="ABC transporter" evidence="9">
    <location>
        <begin position="1175"/>
        <end position="1406"/>
    </location>
</feature>